<feature type="chain" id="PRO_5003524057" evidence="1">
    <location>
        <begin position="19"/>
        <end position="302"/>
    </location>
</feature>
<dbReference type="InParanoid" id="G9N2R0"/>
<evidence type="ECO:0000313" key="2">
    <source>
        <dbReference type="EMBL" id="EHK18973.1"/>
    </source>
</evidence>
<organism evidence="2 3">
    <name type="scientific">Hypocrea virens (strain Gv29-8 / FGSC 10586)</name>
    <name type="common">Gliocladium virens</name>
    <name type="synonym">Trichoderma virens</name>
    <dbReference type="NCBI Taxonomy" id="413071"/>
    <lineage>
        <taxon>Eukaryota</taxon>
        <taxon>Fungi</taxon>
        <taxon>Dikarya</taxon>
        <taxon>Ascomycota</taxon>
        <taxon>Pezizomycotina</taxon>
        <taxon>Sordariomycetes</taxon>
        <taxon>Hypocreomycetidae</taxon>
        <taxon>Hypocreales</taxon>
        <taxon>Hypocreaceae</taxon>
        <taxon>Trichoderma</taxon>
    </lineage>
</organism>
<dbReference type="OrthoDB" id="3467882at2759"/>
<accession>G9N2R0</accession>
<sequence length="302" mass="33986">MKATFLAGCLLLVTKVIAGGYAGALDRVWLYYAYLIDGLNDKDKQTIGWKCRKWDDIAEKCKLHSKTGQEWWEQCVGKLPERRCTFSQFHNFVGGTVATDQLLADKDGNLLPLTATDFDPEMTAKNVYNHFMAKQGSLKDWPGYKAVYHGIDEYVDTIDRITKVVEKAAAEGKATTDETKKYFQRFAETTAQIKTARIGDHGPFLITKANDVLPKKGVTVETEKVGTGSNPMDPNDPWETVDWEKTAKGGVDSGKYTPSQMEDMIDEVKTEFYTDPKDTRPKMHLEVIEAFEKTENIARGCI</sequence>
<dbReference type="OMA" id="FYAYQID"/>
<dbReference type="Proteomes" id="UP000007115">
    <property type="component" value="Unassembled WGS sequence"/>
</dbReference>
<keyword evidence="1" id="KW-0732">Signal</keyword>
<feature type="signal peptide" evidence="1">
    <location>
        <begin position="1"/>
        <end position="18"/>
    </location>
</feature>
<keyword evidence="3" id="KW-1185">Reference proteome</keyword>
<evidence type="ECO:0000313" key="3">
    <source>
        <dbReference type="Proteomes" id="UP000007115"/>
    </source>
</evidence>
<protein>
    <submittedName>
        <fullName evidence="2">Uncharacterized protein</fullName>
    </submittedName>
</protein>
<name>G9N2R0_HYPVG</name>
<dbReference type="GeneID" id="25796897"/>
<reference evidence="2 3" key="1">
    <citation type="journal article" date="2011" name="Genome Biol.">
        <title>Comparative genome sequence analysis underscores mycoparasitism as the ancestral life style of Trichoderma.</title>
        <authorList>
            <person name="Kubicek C.P."/>
            <person name="Herrera-Estrella A."/>
            <person name="Seidl-Seiboth V."/>
            <person name="Martinez D.A."/>
            <person name="Druzhinina I.S."/>
            <person name="Thon M."/>
            <person name="Zeilinger S."/>
            <person name="Casas-Flores S."/>
            <person name="Horwitz B.A."/>
            <person name="Mukherjee P.K."/>
            <person name="Mukherjee M."/>
            <person name="Kredics L."/>
            <person name="Alcaraz L.D."/>
            <person name="Aerts A."/>
            <person name="Antal Z."/>
            <person name="Atanasova L."/>
            <person name="Cervantes-Badillo M.G."/>
            <person name="Challacombe J."/>
            <person name="Chertkov O."/>
            <person name="McCluskey K."/>
            <person name="Coulpier F."/>
            <person name="Deshpande N."/>
            <person name="von Doehren H."/>
            <person name="Ebbole D.J."/>
            <person name="Esquivel-Naranjo E.U."/>
            <person name="Fekete E."/>
            <person name="Flipphi M."/>
            <person name="Glaser F."/>
            <person name="Gomez-Rodriguez E.Y."/>
            <person name="Gruber S."/>
            <person name="Han C."/>
            <person name="Henrissat B."/>
            <person name="Hermosa R."/>
            <person name="Hernandez-Onate M."/>
            <person name="Karaffa L."/>
            <person name="Kosti I."/>
            <person name="Le Crom S."/>
            <person name="Lindquist E."/>
            <person name="Lucas S."/>
            <person name="Luebeck M."/>
            <person name="Luebeck P.S."/>
            <person name="Margeot A."/>
            <person name="Metz B."/>
            <person name="Misra M."/>
            <person name="Nevalainen H."/>
            <person name="Omann M."/>
            <person name="Packer N."/>
            <person name="Perrone G."/>
            <person name="Uresti-Rivera E.E."/>
            <person name="Salamov A."/>
            <person name="Schmoll M."/>
            <person name="Seiboth B."/>
            <person name="Shapiro H."/>
            <person name="Sukno S."/>
            <person name="Tamayo-Ramos J.A."/>
            <person name="Tisch D."/>
            <person name="Wiest A."/>
            <person name="Wilkinson H.H."/>
            <person name="Zhang M."/>
            <person name="Coutinho P.M."/>
            <person name="Kenerley C.M."/>
            <person name="Monte E."/>
            <person name="Baker S.E."/>
            <person name="Grigoriev I.V."/>
        </authorList>
    </citation>
    <scope>NUCLEOTIDE SEQUENCE [LARGE SCALE GENOMIC DNA]</scope>
    <source>
        <strain evidence="3">Gv29-8 / FGSC 10586</strain>
    </source>
</reference>
<dbReference type="eggNOG" id="ENOG502SM92">
    <property type="taxonomic scope" value="Eukaryota"/>
</dbReference>
<dbReference type="HOGENOM" id="CLU_081362_0_0_1"/>
<dbReference type="EMBL" id="ABDF02000085">
    <property type="protein sequence ID" value="EHK18973.1"/>
    <property type="molecule type" value="Genomic_DNA"/>
</dbReference>
<gene>
    <name evidence="2" type="ORF">TRIVIDRAFT_66994</name>
</gene>
<dbReference type="AlphaFoldDB" id="G9N2R0"/>
<dbReference type="RefSeq" id="XP_013953168.1">
    <property type="nucleotide sequence ID" value="XM_014097693.1"/>
</dbReference>
<evidence type="ECO:0000256" key="1">
    <source>
        <dbReference type="SAM" id="SignalP"/>
    </source>
</evidence>
<comment type="caution">
    <text evidence="2">The sequence shown here is derived from an EMBL/GenBank/DDBJ whole genome shotgun (WGS) entry which is preliminary data.</text>
</comment>
<proteinExistence type="predicted"/>
<dbReference type="VEuPathDB" id="FungiDB:TRIVIDRAFT_66994"/>